<dbReference type="Pfam" id="PF04116">
    <property type="entry name" value="FA_hydroxylase"/>
    <property type="match status" value="1"/>
</dbReference>
<organism evidence="8 9">
    <name type="scientific">Penaeus vannamei</name>
    <name type="common">Whiteleg shrimp</name>
    <name type="synonym">Litopenaeus vannamei</name>
    <dbReference type="NCBI Taxonomy" id="6689"/>
    <lineage>
        <taxon>Eukaryota</taxon>
        <taxon>Metazoa</taxon>
        <taxon>Ecdysozoa</taxon>
        <taxon>Arthropoda</taxon>
        <taxon>Crustacea</taxon>
        <taxon>Multicrustacea</taxon>
        <taxon>Malacostraca</taxon>
        <taxon>Eumalacostraca</taxon>
        <taxon>Eucarida</taxon>
        <taxon>Decapoda</taxon>
        <taxon>Dendrobranchiata</taxon>
        <taxon>Penaeoidea</taxon>
        <taxon>Penaeidae</taxon>
        <taxon>Penaeus</taxon>
    </lineage>
</organism>
<dbReference type="OrthoDB" id="6354873at2759"/>
<proteinExistence type="predicted"/>
<dbReference type="GO" id="GO:0005783">
    <property type="term" value="C:endoplasmic reticulum"/>
    <property type="evidence" value="ECO:0007669"/>
    <property type="project" value="TreeGrafter"/>
</dbReference>
<dbReference type="GO" id="GO:0050479">
    <property type="term" value="F:glyceryl-ether monooxygenase activity"/>
    <property type="evidence" value="ECO:0007669"/>
    <property type="project" value="TreeGrafter"/>
</dbReference>
<reference evidence="8 9" key="1">
    <citation type="submission" date="2018-04" db="EMBL/GenBank/DDBJ databases">
        <authorList>
            <person name="Zhang X."/>
            <person name="Yuan J."/>
            <person name="Li F."/>
            <person name="Xiang J."/>
        </authorList>
    </citation>
    <scope>NUCLEOTIDE SEQUENCE [LARGE SCALE GENOMIC DNA]</scope>
    <source>
        <tissue evidence="8">Muscle</tissue>
    </source>
</reference>
<dbReference type="AlphaFoldDB" id="A0A423SLY9"/>
<dbReference type="InterPro" id="IPR051689">
    <property type="entry name" value="Sterol_desaturase/TMEM195"/>
</dbReference>
<keyword evidence="2" id="KW-0812">Transmembrane</keyword>
<protein>
    <submittedName>
        <fullName evidence="8">Putative alkylglycerol monooxygenase</fullName>
    </submittedName>
</protein>
<keyword evidence="3" id="KW-1133">Transmembrane helix</keyword>
<evidence type="ECO:0000256" key="1">
    <source>
        <dbReference type="ARBA" id="ARBA00004127"/>
    </source>
</evidence>
<dbReference type="PANTHER" id="PTHR21624">
    <property type="entry name" value="STEROL DESATURASE-RELATED PROTEIN"/>
    <property type="match status" value="1"/>
</dbReference>
<dbReference type="GO" id="GO:0016020">
    <property type="term" value="C:membrane"/>
    <property type="evidence" value="ECO:0007669"/>
    <property type="project" value="GOC"/>
</dbReference>
<reference evidence="8 9" key="2">
    <citation type="submission" date="2019-01" db="EMBL/GenBank/DDBJ databases">
        <title>The decoding of complex shrimp genome reveals the adaptation for benthos swimmer, frequently molting mechanism and breeding impact on genome.</title>
        <authorList>
            <person name="Sun Y."/>
            <person name="Gao Y."/>
            <person name="Yu Y."/>
        </authorList>
    </citation>
    <scope>NUCLEOTIDE SEQUENCE [LARGE SCALE GENOMIC DNA]</scope>
    <source>
        <tissue evidence="8">Muscle</tissue>
    </source>
</reference>
<evidence type="ECO:0000256" key="4">
    <source>
        <dbReference type="ARBA" id="ARBA00023002"/>
    </source>
</evidence>
<keyword evidence="9" id="KW-1185">Reference proteome</keyword>
<sequence length="209" mass="23621">MLPSHSIPSCLELCQKAATTKHEFFAEVALLWSAHHVHHSSEDMNMFVAPRVSIFRPFYKWAFYVPLVVLGLPPATMVVHMQLGVIYTAWTHNDTIPKLSKVVPYLGHAIEFVMVTPSHHRVHHGANKYCLDKNYGMVLIVYDRLFSTFAEEREDEPIVYGTLKQRDSYDIIGHLPKGVNVPFPLPLSAQSVPLCERALLPLHLVTGLA</sequence>
<feature type="domain" description="Fatty acid hydroxylase" evidence="7">
    <location>
        <begin position="25"/>
        <end position="148"/>
    </location>
</feature>
<evidence type="ECO:0000256" key="5">
    <source>
        <dbReference type="ARBA" id="ARBA00023098"/>
    </source>
</evidence>
<accession>A0A423SLY9</accession>
<keyword evidence="4" id="KW-0560">Oxidoreductase</keyword>
<dbReference type="GO" id="GO:0008610">
    <property type="term" value="P:lipid biosynthetic process"/>
    <property type="evidence" value="ECO:0007669"/>
    <property type="project" value="InterPro"/>
</dbReference>
<evidence type="ECO:0000256" key="2">
    <source>
        <dbReference type="ARBA" id="ARBA00022692"/>
    </source>
</evidence>
<dbReference type="PANTHER" id="PTHR21624:SF1">
    <property type="entry name" value="ALKYLGLYCEROL MONOOXYGENASE"/>
    <property type="match status" value="1"/>
</dbReference>
<evidence type="ECO:0000256" key="3">
    <source>
        <dbReference type="ARBA" id="ARBA00022989"/>
    </source>
</evidence>
<keyword evidence="6" id="KW-0472">Membrane</keyword>
<dbReference type="STRING" id="6689.A0A423SLY9"/>
<dbReference type="InterPro" id="IPR006694">
    <property type="entry name" value="Fatty_acid_hydroxylase"/>
</dbReference>
<comment type="caution">
    <text evidence="8">The sequence shown here is derived from an EMBL/GenBank/DDBJ whole genome shotgun (WGS) entry which is preliminary data.</text>
</comment>
<evidence type="ECO:0000256" key="6">
    <source>
        <dbReference type="ARBA" id="ARBA00023136"/>
    </source>
</evidence>
<dbReference type="EMBL" id="QCYY01003119">
    <property type="protein sequence ID" value="ROT65210.1"/>
    <property type="molecule type" value="Genomic_DNA"/>
</dbReference>
<evidence type="ECO:0000313" key="8">
    <source>
        <dbReference type="EMBL" id="ROT65210.1"/>
    </source>
</evidence>
<name>A0A423SLY9_PENVA</name>
<dbReference type="GO" id="GO:0006643">
    <property type="term" value="P:membrane lipid metabolic process"/>
    <property type="evidence" value="ECO:0007669"/>
    <property type="project" value="TreeGrafter"/>
</dbReference>
<keyword evidence="5" id="KW-0443">Lipid metabolism</keyword>
<dbReference type="GO" id="GO:0005506">
    <property type="term" value="F:iron ion binding"/>
    <property type="evidence" value="ECO:0007669"/>
    <property type="project" value="InterPro"/>
</dbReference>
<evidence type="ECO:0000313" key="9">
    <source>
        <dbReference type="Proteomes" id="UP000283509"/>
    </source>
</evidence>
<gene>
    <name evidence="8" type="ORF">C7M84_016831</name>
</gene>
<dbReference type="Proteomes" id="UP000283509">
    <property type="component" value="Unassembled WGS sequence"/>
</dbReference>
<keyword evidence="8" id="KW-0503">Monooxygenase</keyword>
<comment type="subcellular location">
    <subcellularLocation>
        <location evidence="1">Endomembrane system</location>
        <topology evidence="1">Multi-pass membrane protein</topology>
    </subcellularLocation>
</comment>
<evidence type="ECO:0000259" key="7">
    <source>
        <dbReference type="Pfam" id="PF04116"/>
    </source>
</evidence>